<gene>
    <name evidence="1" type="ORF">AWB78_07187</name>
</gene>
<evidence type="ECO:0000313" key="2">
    <source>
        <dbReference type="Proteomes" id="UP000071859"/>
    </source>
</evidence>
<sequence>MLKRFGDSGSGGALLADAQPFEYQSEALSEDVTELAARGVGMTGNEPGGFLLSPNGLDTDFFDANGNLSAQYHESHGEAHRHNFWDGRRDPAHLPMSPIPKRQSLRKTPMKNETETYGWGLARNGFSLPRVIGSYPSFHDSAVQSFLMQRTRTSRLDDDGHPLFPGCERDFVDLTLEILHNRYGPQNTDGCPDYVVVVKLMEIISGEIDINAMIEEAWIREIKLSREDNGLITFDLNPNLGLNIVLTCREVVIDSIKPYYRQLP</sequence>
<dbReference type="EMBL" id="FCOX02000070">
    <property type="protein sequence ID" value="SAL04901.1"/>
    <property type="molecule type" value="Genomic_DNA"/>
</dbReference>
<accession>A0A158EDD9</accession>
<evidence type="ECO:0000313" key="1">
    <source>
        <dbReference type="EMBL" id="SAL04901.1"/>
    </source>
</evidence>
<keyword evidence="2" id="KW-1185">Reference proteome</keyword>
<protein>
    <submittedName>
        <fullName evidence="1">Uncharacterized protein</fullName>
    </submittedName>
</protein>
<dbReference type="RefSeq" id="WP_232478004.1">
    <property type="nucleotide sequence ID" value="NZ_FCOX02000070.1"/>
</dbReference>
<organism evidence="1 2">
    <name type="scientific">Caballeronia calidae</name>
    <dbReference type="NCBI Taxonomy" id="1777139"/>
    <lineage>
        <taxon>Bacteria</taxon>
        <taxon>Pseudomonadati</taxon>
        <taxon>Pseudomonadota</taxon>
        <taxon>Betaproteobacteria</taxon>
        <taxon>Burkholderiales</taxon>
        <taxon>Burkholderiaceae</taxon>
        <taxon>Caballeronia</taxon>
    </lineage>
</organism>
<reference evidence="1" key="1">
    <citation type="submission" date="2016-01" db="EMBL/GenBank/DDBJ databases">
        <authorList>
            <person name="Peeters C."/>
        </authorList>
    </citation>
    <scope>NUCLEOTIDE SEQUENCE</scope>
    <source>
        <strain evidence="1">LMG 29321</strain>
    </source>
</reference>
<comment type="caution">
    <text evidence="1">The sequence shown here is derived from an EMBL/GenBank/DDBJ whole genome shotgun (WGS) entry which is preliminary data.</text>
</comment>
<proteinExistence type="predicted"/>
<dbReference type="AlphaFoldDB" id="A0A158EDD9"/>
<dbReference type="Proteomes" id="UP000071859">
    <property type="component" value="Unassembled WGS sequence"/>
</dbReference>
<name>A0A158EDD9_9BURK</name>